<gene>
    <name evidence="3" type="ORF">C6P40_000792</name>
</gene>
<dbReference type="InterPro" id="IPR015424">
    <property type="entry name" value="PyrdxlP-dep_Trfase"/>
</dbReference>
<evidence type="ECO:0000313" key="4">
    <source>
        <dbReference type="Proteomes" id="UP000697127"/>
    </source>
</evidence>
<comment type="caution">
    <text evidence="3">The sequence shown here is derived from an EMBL/GenBank/DDBJ whole genome shotgun (WGS) entry which is preliminary data.</text>
</comment>
<proteinExistence type="predicted"/>
<dbReference type="Pfam" id="PF00266">
    <property type="entry name" value="Aminotran_5"/>
    <property type="match status" value="1"/>
</dbReference>
<reference evidence="3" key="1">
    <citation type="submission" date="2020-11" db="EMBL/GenBank/DDBJ databases">
        <title>Kefir isolates.</title>
        <authorList>
            <person name="Marcisauskas S."/>
            <person name="Kim Y."/>
            <person name="Blasche S."/>
        </authorList>
    </citation>
    <scope>NUCLEOTIDE SEQUENCE</scope>
    <source>
        <strain evidence="3">Olga-1</strain>
    </source>
</reference>
<dbReference type="EMBL" id="PUHW01000014">
    <property type="protein sequence ID" value="KAG0690895.1"/>
    <property type="molecule type" value="Genomic_DNA"/>
</dbReference>
<dbReference type="PANTHER" id="PTHR43586:SF8">
    <property type="entry name" value="CYSTEINE DESULFURASE 1, CHLOROPLASTIC"/>
    <property type="match status" value="1"/>
</dbReference>
<sequence>MPYDIEEFRSLVPSLKNNDIIYLNSSFQPPMNKIIADAFFYYINEALEDVNPKEKWYSECQTIKYKLAKLINCDPKDLVYTRDTTESSQLFQKSLKFKKGDNVVLLRDEFPSTLAGWMSLLPDGLEIKFIEVNQKSPVSHDANTFKDYVDENTIAIGISSIMFNNGLRNDVKSICDTYRPRGIHVLVDAMQEVGFGCINVQEWGPSAISFGTNKALACPTGLGCLYVNPDVLNDLKKTPPNMTAASFSNMSDPHLAPYPYECFKSAKRYEHTNMAMIQCLALGKYLDFMNEVGMENIQNHLEELSTYLRFELAKIKVPTVDDDGNLNIIRSPHSNLVILESPEWSQYFTDNNVMVSRYSAGFRISFGLYNNRQDIDKFIAIVKRGLSEGFH</sequence>
<dbReference type="Proteomes" id="UP000697127">
    <property type="component" value="Unassembled WGS sequence"/>
</dbReference>
<keyword evidence="4" id="KW-1185">Reference proteome</keyword>
<dbReference type="SUPFAM" id="SSF53383">
    <property type="entry name" value="PLP-dependent transferases"/>
    <property type="match status" value="1"/>
</dbReference>
<evidence type="ECO:0000313" key="3">
    <source>
        <dbReference type="EMBL" id="KAG0690895.1"/>
    </source>
</evidence>
<feature type="domain" description="Aminotransferase class V" evidence="2">
    <location>
        <begin position="53"/>
        <end position="378"/>
    </location>
</feature>
<dbReference type="Gene3D" id="3.90.1150.10">
    <property type="entry name" value="Aspartate Aminotransferase, domain 1"/>
    <property type="match status" value="1"/>
</dbReference>
<dbReference type="InterPro" id="IPR015421">
    <property type="entry name" value="PyrdxlP-dep_Trfase_major"/>
</dbReference>
<name>A0A9P6WPV0_9ASCO</name>
<evidence type="ECO:0000259" key="2">
    <source>
        <dbReference type="Pfam" id="PF00266"/>
    </source>
</evidence>
<protein>
    <recommendedName>
        <fullName evidence="2">Aminotransferase class V domain-containing protein</fullName>
    </recommendedName>
</protein>
<dbReference type="InterPro" id="IPR000192">
    <property type="entry name" value="Aminotrans_V_dom"/>
</dbReference>
<accession>A0A9P6WPV0</accession>
<dbReference type="InterPro" id="IPR015422">
    <property type="entry name" value="PyrdxlP-dep_Trfase_small"/>
</dbReference>
<evidence type="ECO:0000256" key="1">
    <source>
        <dbReference type="ARBA" id="ARBA00022898"/>
    </source>
</evidence>
<dbReference type="Gene3D" id="3.40.640.10">
    <property type="entry name" value="Type I PLP-dependent aspartate aminotransferase-like (Major domain)"/>
    <property type="match status" value="1"/>
</dbReference>
<dbReference type="AlphaFoldDB" id="A0A9P6WPV0"/>
<keyword evidence="1" id="KW-0663">Pyridoxal phosphate</keyword>
<organism evidence="3 4">
    <name type="scientific">Pichia californica</name>
    <dbReference type="NCBI Taxonomy" id="460514"/>
    <lineage>
        <taxon>Eukaryota</taxon>
        <taxon>Fungi</taxon>
        <taxon>Dikarya</taxon>
        <taxon>Ascomycota</taxon>
        <taxon>Saccharomycotina</taxon>
        <taxon>Pichiomycetes</taxon>
        <taxon>Pichiales</taxon>
        <taxon>Pichiaceae</taxon>
        <taxon>Pichia</taxon>
    </lineage>
</organism>
<dbReference type="PANTHER" id="PTHR43586">
    <property type="entry name" value="CYSTEINE DESULFURASE"/>
    <property type="match status" value="1"/>
</dbReference>
<dbReference type="OrthoDB" id="5978656at2759"/>